<gene>
    <name evidence="7" type="ORF">M3I41_05985</name>
</gene>
<dbReference type="KEGG" id="agh:M3I41_05985"/>
<dbReference type="Proteomes" id="UP000830236">
    <property type="component" value="Chromosome"/>
</dbReference>
<dbReference type="GO" id="GO:0000162">
    <property type="term" value="P:L-tryptophan biosynthetic process"/>
    <property type="evidence" value="ECO:0007669"/>
    <property type="project" value="TreeGrafter"/>
</dbReference>
<dbReference type="Gene3D" id="3.20.20.70">
    <property type="entry name" value="Aldolase class I"/>
    <property type="match status" value="2"/>
</dbReference>
<dbReference type="EMBL" id="CP097095">
    <property type="protein sequence ID" value="UQF79157.1"/>
    <property type="molecule type" value="Genomic_DNA"/>
</dbReference>
<comment type="similarity">
    <text evidence="1 5">Belongs to the HisA/HisF family.</text>
</comment>
<dbReference type="SUPFAM" id="SSF51366">
    <property type="entry name" value="Ribulose-phoshate binding barrel"/>
    <property type="match status" value="1"/>
</dbReference>
<accession>A0A9E7D4K9</accession>
<dbReference type="InterPro" id="IPR011060">
    <property type="entry name" value="RibuloseP-bd_barrel"/>
</dbReference>
<evidence type="ECO:0000256" key="3">
    <source>
        <dbReference type="ARBA" id="ARBA00023102"/>
    </source>
</evidence>
<dbReference type="GO" id="GO:0000105">
    <property type="term" value="P:L-histidine biosynthetic process"/>
    <property type="evidence" value="ECO:0007669"/>
    <property type="project" value="UniProtKB-KW"/>
</dbReference>
<dbReference type="InterPro" id="IPR013785">
    <property type="entry name" value="Aldolase_TIM"/>
</dbReference>
<evidence type="ECO:0000313" key="8">
    <source>
        <dbReference type="Proteomes" id="UP000830236"/>
    </source>
</evidence>
<dbReference type="InterPro" id="IPR044524">
    <property type="entry name" value="Isoase_HisA-like"/>
</dbReference>
<keyword evidence="3 5" id="KW-0368">Histidine biosynthesis</keyword>
<sequence>MAASSPGPAAATSASSASSAGSASSTGAAVPAGRAALRLLPAVDVANGLAVTHRTSAGGDAGAGLSALDACLRWVEAGADWIHLVDLDAAFGRGSNAPLLARVIADLARLHPGVSVQWSGGVSSADDVERALSAGAKRVNLGAGALKDLAATTALVGRFGRHLNVCLDVSAASAAPTSAAPANPATPGAPQPGAAKLAGAQPGAAQRGAQPQPSADLAAYVVHPRGQGGPVGPLEPILAALNEAGTGAYVVTDRVRDGALSGPNLPLLGALSGATSAQVIASGGVSCAGDIAALQDLAASHPNLCGVILGKALYTGQIDLKALLRP</sequence>
<dbReference type="InterPro" id="IPR006062">
    <property type="entry name" value="His_biosynth"/>
</dbReference>
<feature type="region of interest" description="Disordered" evidence="6">
    <location>
        <begin position="1"/>
        <end position="23"/>
    </location>
</feature>
<dbReference type="GO" id="GO:0003949">
    <property type="term" value="F:1-(5-phosphoribosyl)-5-[(5-phosphoribosylamino)methylideneamino]imidazole-4-carboxamide isomerase activity"/>
    <property type="evidence" value="ECO:0007669"/>
    <property type="project" value="InterPro"/>
</dbReference>
<dbReference type="PANTHER" id="PTHR43090">
    <property type="entry name" value="1-(5-PHOSPHORIBOSYL)-5-[(5-PHOSPHORIBOSYLAMINO)METHYLIDENEAMINO] IMIDAZOLE-4-CARBOXAMIDE ISOMERASE"/>
    <property type="match status" value="1"/>
</dbReference>
<reference evidence="7" key="1">
    <citation type="submission" date="2022-05" db="EMBL/GenBank/DDBJ databases">
        <title>Using nanopore sequencing to obtain complete genomes from saliva samples.</title>
        <authorList>
            <person name="Baker J.L."/>
        </authorList>
    </citation>
    <scope>NUCLEOTIDE SEQUENCE</scope>
    <source>
        <strain evidence="7">JCVI-JB-Ag32</strain>
    </source>
</reference>
<name>A0A9E7D4K9_9ACTO</name>
<dbReference type="AlphaFoldDB" id="A0A9E7D4K9"/>
<evidence type="ECO:0000256" key="2">
    <source>
        <dbReference type="ARBA" id="ARBA00022605"/>
    </source>
</evidence>
<dbReference type="Pfam" id="PF00977">
    <property type="entry name" value="His_biosynth"/>
    <property type="match status" value="2"/>
</dbReference>
<dbReference type="GO" id="GO:0005737">
    <property type="term" value="C:cytoplasm"/>
    <property type="evidence" value="ECO:0007669"/>
    <property type="project" value="TreeGrafter"/>
</dbReference>
<protein>
    <submittedName>
        <fullName evidence="7">HisA/HisF-related TIM barrel protein</fullName>
    </submittedName>
</protein>
<dbReference type="PANTHER" id="PTHR43090:SF2">
    <property type="entry name" value="1-(5-PHOSPHORIBOSYL)-5-[(5-PHOSPHORIBOSYLAMINO)METHYLIDENEAMINO] IMIDAZOLE-4-CARBOXAMIDE ISOMERASE"/>
    <property type="match status" value="1"/>
</dbReference>
<evidence type="ECO:0000256" key="6">
    <source>
        <dbReference type="SAM" id="MobiDB-lite"/>
    </source>
</evidence>
<evidence type="ECO:0000256" key="4">
    <source>
        <dbReference type="ARBA" id="ARBA00029440"/>
    </source>
</evidence>
<evidence type="ECO:0000313" key="7">
    <source>
        <dbReference type="EMBL" id="UQF79157.1"/>
    </source>
</evidence>
<organism evidence="7 8">
    <name type="scientific">Actinomyces graevenitzii</name>
    <dbReference type="NCBI Taxonomy" id="55565"/>
    <lineage>
        <taxon>Bacteria</taxon>
        <taxon>Bacillati</taxon>
        <taxon>Actinomycetota</taxon>
        <taxon>Actinomycetes</taxon>
        <taxon>Actinomycetales</taxon>
        <taxon>Actinomycetaceae</taxon>
        <taxon>Actinomyces</taxon>
    </lineage>
</organism>
<evidence type="ECO:0000256" key="1">
    <source>
        <dbReference type="ARBA" id="ARBA00009667"/>
    </source>
</evidence>
<feature type="region of interest" description="Disordered" evidence="6">
    <location>
        <begin position="177"/>
        <end position="214"/>
    </location>
</feature>
<comment type="pathway">
    <text evidence="4">Amino-acid biosynthesis.</text>
</comment>
<keyword evidence="2 5" id="KW-0028">Amino-acid biosynthesis</keyword>
<proteinExistence type="inferred from homology"/>
<evidence type="ECO:0000256" key="5">
    <source>
        <dbReference type="RuleBase" id="RU003657"/>
    </source>
</evidence>